<feature type="compositionally biased region" description="Low complexity" evidence="1">
    <location>
        <begin position="95"/>
        <end position="107"/>
    </location>
</feature>
<name>A0ABD3PBY7_9STRA</name>
<accession>A0ABD3PBY7</accession>
<evidence type="ECO:0000256" key="1">
    <source>
        <dbReference type="SAM" id="MobiDB-lite"/>
    </source>
</evidence>
<proteinExistence type="predicted"/>
<feature type="region of interest" description="Disordered" evidence="1">
    <location>
        <begin position="24"/>
        <end position="63"/>
    </location>
</feature>
<gene>
    <name evidence="2" type="ORF">ACHAW5_003342</name>
</gene>
<feature type="compositionally biased region" description="Basic residues" evidence="1">
    <location>
        <begin position="167"/>
        <end position="179"/>
    </location>
</feature>
<feature type="compositionally biased region" description="Basic residues" evidence="1">
    <location>
        <begin position="83"/>
        <end position="92"/>
    </location>
</feature>
<feature type="region of interest" description="Disordered" evidence="1">
    <location>
        <begin position="75"/>
        <end position="179"/>
    </location>
</feature>
<reference evidence="2 3" key="1">
    <citation type="submission" date="2024-10" db="EMBL/GenBank/DDBJ databases">
        <title>Updated reference genomes for cyclostephanoid diatoms.</title>
        <authorList>
            <person name="Roberts W.R."/>
            <person name="Alverson A.J."/>
        </authorList>
    </citation>
    <scope>NUCLEOTIDE SEQUENCE [LARGE SCALE GENOMIC DNA]</scope>
    <source>
        <strain evidence="2 3">AJA276-08</strain>
    </source>
</reference>
<feature type="compositionally biased region" description="Basic and acidic residues" evidence="1">
    <location>
        <begin position="24"/>
        <end position="36"/>
    </location>
</feature>
<dbReference type="Proteomes" id="UP001530315">
    <property type="component" value="Unassembled WGS sequence"/>
</dbReference>
<evidence type="ECO:0000313" key="2">
    <source>
        <dbReference type="EMBL" id="KAL3785043.1"/>
    </source>
</evidence>
<feature type="compositionally biased region" description="Basic residues" evidence="1">
    <location>
        <begin position="136"/>
        <end position="148"/>
    </location>
</feature>
<organism evidence="2 3">
    <name type="scientific">Stephanodiscus triporus</name>
    <dbReference type="NCBI Taxonomy" id="2934178"/>
    <lineage>
        <taxon>Eukaryota</taxon>
        <taxon>Sar</taxon>
        <taxon>Stramenopiles</taxon>
        <taxon>Ochrophyta</taxon>
        <taxon>Bacillariophyta</taxon>
        <taxon>Coscinodiscophyceae</taxon>
        <taxon>Thalassiosirophycidae</taxon>
        <taxon>Stephanodiscales</taxon>
        <taxon>Stephanodiscaceae</taxon>
        <taxon>Stephanodiscus</taxon>
    </lineage>
</organism>
<feature type="compositionally biased region" description="Basic residues" evidence="1">
    <location>
        <begin position="37"/>
        <end position="50"/>
    </location>
</feature>
<protein>
    <submittedName>
        <fullName evidence="2">Uncharacterized protein</fullName>
    </submittedName>
</protein>
<evidence type="ECO:0000313" key="3">
    <source>
        <dbReference type="Proteomes" id="UP001530315"/>
    </source>
</evidence>
<sequence>MRVLPHARDWRAVVPATDGRKELIRASEYRDDDVTTRRRAQRRGGRRRRAGKEDGMEEDAGDGGRFFVDAFWRGKAGGSSCRRPNRARHRDSRSRNSVSVTATSSAAEGEERKGAGGGDSPAAGRLPGNYATRAAPRSRTRRQSRSRRIGPVAWAINDGASSDAAKRQRNRRDKKNGRI</sequence>
<dbReference type="EMBL" id="JALLAZ020000906">
    <property type="protein sequence ID" value="KAL3785043.1"/>
    <property type="molecule type" value="Genomic_DNA"/>
</dbReference>
<keyword evidence="3" id="KW-1185">Reference proteome</keyword>
<dbReference type="AlphaFoldDB" id="A0ABD3PBY7"/>
<comment type="caution">
    <text evidence="2">The sequence shown here is derived from an EMBL/GenBank/DDBJ whole genome shotgun (WGS) entry which is preliminary data.</text>
</comment>